<organism evidence="1">
    <name type="scientific">Anthurium amnicola</name>
    <dbReference type="NCBI Taxonomy" id="1678845"/>
    <lineage>
        <taxon>Eukaryota</taxon>
        <taxon>Viridiplantae</taxon>
        <taxon>Streptophyta</taxon>
        <taxon>Embryophyta</taxon>
        <taxon>Tracheophyta</taxon>
        <taxon>Spermatophyta</taxon>
        <taxon>Magnoliopsida</taxon>
        <taxon>Liliopsida</taxon>
        <taxon>Araceae</taxon>
        <taxon>Pothoideae</taxon>
        <taxon>Potheae</taxon>
        <taxon>Anthurium</taxon>
    </lineage>
</organism>
<dbReference type="Pfam" id="PF09808">
    <property type="entry name" value="SNAPC1"/>
    <property type="match status" value="1"/>
</dbReference>
<evidence type="ECO:0000313" key="1">
    <source>
        <dbReference type="EMBL" id="JAT51961.1"/>
    </source>
</evidence>
<dbReference type="AlphaFoldDB" id="A0A1D1YBE8"/>
<protein>
    <submittedName>
        <fullName evidence="1">snRNA-activating protein complex subunit 1</fullName>
    </submittedName>
</protein>
<proteinExistence type="predicted"/>
<name>A0A1D1YBE8_9ARAE</name>
<dbReference type="PANTHER" id="PTHR15131">
    <property type="entry name" value="SMALL NUCLEAR RNA ACTIVATING COMPLEX, POLYPEPTIDE 1"/>
    <property type="match status" value="1"/>
</dbReference>
<dbReference type="GO" id="GO:0042795">
    <property type="term" value="P:snRNA transcription by RNA polymerase II"/>
    <property type="evidence" value="ECO:0007669"/>
    <property type="project" value="TreeGrafter"/>
</dbReference>
<reference evidence="1" key="1">
    <citation type="submission" date="2015-07" db="EMBL/GenBank/DDBJ databases">
        <title>Transcriptome Assembly of Anthurium amnicola.</title>
        <authorList>
            <person name="Suzuki J."/>
        </authorList>
    </citation>
    <scope>NUCLEOTIDE SEQUENCE</scope>
</reference>
<gene>
    <name evidence="1" type="primary">SNAPC1_2</name>
    <name evidence="1" type="ORF">g.12247</name>
</gene>
<dbReference type="EMBL" id="GDJX01015975">
    <property type="protein sequence ID" value="JAT51961.1"/>
    <property type="molecule type" value="Transcribed_RNA"/>
</dbReference>
<dbReference type="GO" id="GO:0043565">
    <property type="term" value="F:sequence-specific DNA binding"/>
    <property type="evidence" value="ECO:0007669"/>
    <property type="project" value="TreeGrafter"/>
</dbReference>
<accession>A0A1D1YBE8</accession>
<dbReference type="GO" id="GO:0042796">
    <property type="term" value="P:snRNA transcription by RNA polymerase III"/>
    <property type="evidence" value="ECO:0007669"/>
    <property type="project" value="TreeGrafter"/>
</dbReference>
<dbReference type="PANTHER" id="PTHR15131:SF3">
    <property type="entry name" value="SNRNA-ACTIVATING PROTEIN COMPLEX SUBUNIT 1"/>
    <property type="match status" value="1"/>
</dbReference>
<dbReference type="InterPro" id="IPR019188">
    <property type="entry name" value="SNAPC1"/>
</dbReference>
<dbReference type="GO" id="GO:0019185">
    <property type="term" value="C:snRNA-activating protein complex"/>
    <property type="evidence" value="ECO:0007669"/>
    <property type="project" value="TreeGrafter"/>
</dbReference>
<sequence>MVGTMDLSLFKKDIDELLDQFAQSGSTSFDGFKKVWLSRKFSYLYEGRSTTNSAVFMQGLYAHCIGYMTSAGSLSQRLGGLYCLYCLYETEPFKPFFKIYLSLGELKRLKELVIDARNDGIDIVAALIKRMIERDTFLFGFVDTVDGSISQRADEIRTLQNRLVQIAYEKLLANTHIEDYLHMDLGVELNLKGLKKMSSEYEKAKKLAIRGAGETVDTGDVQHIAESGDQVSERIEELVKNWDAQKEEFCKKTGIICGNEIVAAGEFDEELEHLLNDE</sequence>